<dbReference type="GeneID" id="28980103"/>
<feature type="compositionally biased region" description="Acidic residues" evidence="1">
    <location>
        <begin position="117"/>
        <end position="133"/>
    </location>
</feature>
<reference evidence="3 4" key="1">
    <citation type="submission" date="2015-03" db="EMBL/GenBank/DDBJ databases">
        <title>Genomics and transcriptomics of the oil-accumulating basidiomycete yeast T. oleaginosus allow insights into substrate utilization and the diverse evolutionary trajectories of mating systems in fungi.</title>
        <authorList>
            <consortium name="DOE Joint Genome Institute"/>
            <person name="Kourist R."/>
            <person name="Kracht O."/>
            <person name="Bracharz F."/>
            <person name="Lipzen A."/>
            <person name="Nolan M."/>
            <person name="Ohm R."/>
            <person name="Grigoriev I."/>
            <person name="Sun S."/>
            <person name="Heitman J."/>
            <person name="Bruck T."/>
            <person name="Nowrousian M."/>
        </authorList>
    </citation>
    <scope>NUCLEOTIDE SEQUENCE [LARGE SCALE GENOMIC DNA]</scope>
    <source>
        <strain evidence="3 4">IBC0246</strain>
    </source>
</reference>
<protein>
    <submittedName>
        <fullName evidence="3">Uncharacterized protein</fullName>
    </submittedName>
</protein>
<evidence type="ECO:0000313" key="3">
    <source>
        <dbReference type="EMBL" id="KLT40920.1"/>
    </source>
</evidence>
<feature type="transmembrane region" description="Helical" evidence="2">
    <location>
        <begin position="40"/>
        <end position="61"/>
    </location>
</feature>
<evidence type="ECO:0000256" key="1">
    <source>
        <dbReference type="SAM" id="MobiDB-lite"/>
    </source>
</evidence>
<feature type="region of interest" description="Disordered" evidence="1">
    <location>
        <begin position="80"/>
        <end position="170"/>
    </location>
</feature>
<proteinExistence type="predicted"/>
<sequence length="170" mass="18568">MSERNRGRVLMTSPDWFSYTSIPLLLLCSLHLSPSLVLPSLLVIVIVIIVVLLPSATLVLGSPVTLGWREMPVVRLERDRGHDPHVRRARRCEDDGGEVGAHPASAPEPEHEKNGDSEDGEGPEDCAGDEADADAVSGAGGRKRDVRVGGSRWRTARRRQGHGVMRREVV</sequence>
<keyword evidence="2" id="KW-0812">Transmembrane</keyword>
<organism evidence="3 4">
    <name type="scientific">Cutaneotrichosporon oleaginosum</name>
    <dbReference type="NCBI Taxonomy" id="879819"/>
    <lineage>
        <taxon>Eukaryota</taxon>
        <taxon>Fungi</taxon>
        <taxon>Dikarya</taxon>
        <taxon>Basidiomycota</taxon>
        <taxon>Agaricomycotina</taxon>
        <taxon>Tremellomycetes</taxon>
        <taxon>Trichosporonales</taxon>
        <taxon>Trichosporonaceae</taxon>
        <taxon>Cutaneotrichosporon</taxon>
    </lineage>
</organism>
<feature type="compositionally biased region" description="Basic and acidic residues" evidence="1">
    <location>
        <begin position="80"/>
        <end position="94"/>
    </location>
</feature>
<keyword evidence="2" id="KW-1133">Transmembrane helix</keyword>
<dbReference type="Proteomes" id="UP000053611">
    <property type="component" value="Unassembled WGS sequence"/>
</dbReference>
<gene>
    <name evidence="3" type="ORF">CC85DRAFT_138149</name>
</gene>
<dbReference type="EMBL" id="KQ087226">
    <property type="protein sequence ID" value="KLT40920.1"/>
    <property type="molecule type" value="Genomic_DNA"/>
</dbReference>
<evidence type="ECO:0000313" key="4">
    <source>
        <dbReference type="Proteomes" id="UP000053611"/>
    </source>
</evidence>
<keyword evidence="2" id="KW-0472">Membrane</keyword>
<feature type="transmembrane region" description="Helical" evidence="2">
    <location>
        <begin position="16"/>
        <end position="34"/>
    </location>
</feature>
<accession>A0A0J0XIK9</accession>
<evidence type="ECO:0000256" key="2">
    <source>
        <dbReference type="SAM" id="Phobius"/>
    </source>
</evidence>
<keyword evidence="4" id="KW-1185">Reference proteome</keyword>
<name>A0A0J0XIK9_9TREE</name>
<dbReference type="RefSeq" id="XP_018277411.1">
    <property type="nucleotide sequence ID" value="XM_018419500.1"/>
</dbReference>
<dbReference type="AlphaFoldDB" id="A0A0J0XIK9"/>